<gene>
    <name evidence="2" type="ORF">NH26_11585</name>
</gene>
<evidence type="ECO:0000256" key="1">
    <source>
        <dbReference type="SAM" id="Phobius"/>
    </source>
</evidence>
<protein>
    <submittedName>
        <fullName evidence="2">Uncharacterized protein</fullName>
    </submittedName>
</protein>
<dbReference type="EMBL" id="JRYR02000001">
    <property type="protein sequence ID" value="OHX66940.1"/>
    <property type="molecule type" value="Genomic_DNA"/>
</dbReference>
<organism evidence="2 3">
    <name type="scientific">Flammeovirga pacifica</name>
    <dbReference type="NCBI Taxonomy" id="915059"/>
    <lineage>
        <taxon>Bacteria</taxon>
        <taxon>Pseudomonadati</taxon>
        <taxon>Bacteroidota</taxon>
        <taxon>Cytophagia</taxon>
        <taxon>Cytophagales</taxon>
        <taxon>Flammeovirgaceae</taxon>
        <taxon>Flammeovirga</taxon>
    </lineage>
</organism>
<name>A0A1S1Z0Z9_FLAPC</name>
<sequence length="340" mass="40011">MKLKRTNLDLGISITWFRQDLVENLLKTLPFFFFFLVCLIAFFSLLLSDPNIQKKDEVDLHLFEVLTTGGICYLIGLISTNLYFGSSYIKCDAEKLVYKNPRNKEVQIPVNQIAQLYLINNTSHTQKKNKVVVHLILRTKENEDIYLFEDRTFSAEKGRTIEEAIEQFLGLDDYAIEGEYHMIGHQKNEHQLASTYNENLSVGKVIDVNQEHHLLEKNYQLEWDNQRVDNILWANNGIEEKIIYLKHSKYYLEQPINPTKFFINTFFKETIKWSELTTDFKYQSNSYTLEEEVEGKLFPDYSISKSIHVNQKVYKSDNNRIIIRQFLGVNFEVSKVEEIS</sequence>
<keyword evidence="1" id="KW-0812">Transmembrane</keyword>
<reference evidence="2 3" key="1">
    <citation type="journal article" date="2012" name="Int. J. Syst. Evol. Microbiol.">
        <title>Flammeovirga pacifica sp. nov., isolated from deep-sea sediment.</title>
        <authorList>
            <person name="Xu H."/>
            <person name="Fu Y."/>
            <person name="Yang N."/>
            <person name="Ding Z."/>
            <person name="Lai Q."/>
            <person name="Zeng R."/>
        </authorList>
    </citation>
    <scope>NUCLEOTIDE SEQUENCE [LARGE SCALE GENOMIC DNA]</scope>
    <source>
        <strain evidence="3">DSM 24597 / LMG 26175 / WPAGA1</strain>
    </source>
</reference>
<keyword evidence="1" id="KW-1133">Transmembrane helix</keyword>
<feature type="transmembrane region" description="Helical" evidence="1">
    <location>
        <begin position="29"/>
        <end position="48"/>
    </location>
</feature>
<dbReference type="Proteomes" id="UP000179797">
    <property type="component" value="Unassembled WGS sequence"/>
</dbReference>
<dbReference type="STRING" id="915059.NH26_11585"/>
<comment type="caution">
    <text evidence="2">The sequence shown here is derived from an EMBL/GenBank/DDBJ whole genome shotgun (WGS) entry which is preliminary data.</text>
</comment>
<dbReference type="RefSeq" id="WP_044224209.1">
    <property type="nucleotide sequence ID" value="NZ_JRYR02000001.1"/>
</dbReference>
<evidence type="ECO:0000313" key="2">
    <source>
        <dbReference type="EMBL" id="OHX66940.1"/>
    </source>
</evidence>
<keyword evidence="1" id="KW-0472">Membrane</keyword>
<evidence type="ECO:0000313" key="3">
    <source>
        <dbReference type="Proteomes" id="UP000179797"/>
    </source>
</evidence>
<feature type="transmembrane region" description="Helical" evidence="1">
    <location>
        <begin position="60"/>
        <end position="84"/>
    </location>
</feature>
<dbReference type="AlphaFoldDB" id="A0A1S1Z0Z9"/>
<proteinExistence type="predicted"/>
<keyword evidence="3" id="KW-1185">Reference proteome</keyword>
<dbReference type="OrthoDB" id="975560at2"/>
<accession>A0A1S1Z0Z9</accession>